<dbReference type="SMART" id="SM00248">
    <property type="entry name" value="ANK"/>
    <property type="match status" value="6"/>
</dbReference>
<evidence type="ECO:0000313" key="6">
    <source>
        <dbReference type="Proteomes" id="UP000253551"/>
    </source>
</evidence>
<dbReference type="STRING" id="4846.A0A367KCS9"/>
<reference evidence="5 6" key="1">
    <citation type="journal article" date="2018" name="G3 (Bethesda)">
        <title>Phylogenetic and Phylogenomic Definition of Rhizopus Species.</title>
        <authorList>
            <person name="Gryganskyi A.P."/>
            <person name="Golan J."/>
            <person name="Dolatabadi S."/>
            <person name="Mondo S."/>
            <person name="Robb S."/>
            <person name="Idnurm A."/>
            <person name="Muszewska A."/>
            <person name="Steczkiewicz K."/>
            <person name="Masonjones S."/>
            <person name="Liao H.L."/>
            <person name="Gajdeczka M.T."/>
            <person name="Anike F."/>
            <person name="Vuek A."/>
            <person name="Anishchenko I.M."/>
            <person name="Voigt K."/>
            <person name="de Hoog G.S."/>
            <person name="Smith M.E."/>
            <person name="Heitman J."/>
            <person name="Vilgalys R."/>
            <person name="Stajich J.E."/>
        </authorList>
    </citation>
    <scope>NUCLEOTIDE SEQUENCE [LARGE SCALE GENOMIC DNA]</scope>
    <source>
        <strain evidence="5 6">LSU 92-RS-03</strain>
    </source>
</reference>
<dbReference type="SUPFAM" id="SSF48403">
    <property type="entry name" value="Ankyrin repeat"/>
    <property type="match status" value="1"/>
</dbReference>
<dbReference type="Proteomes" id="UP000253551">
    <property type="component" value="Unassembled WGS sequence"/>
</dbReference>
<feature type="compositionally biased region" description="Low complexity" evidence="4">
    <location>
        <begin position="10"/>
        <end position="21"/>
    </location>
</feature>
<feature type="repeat" description="ANK" evidence="3">
    <location>
        <begin position="274"/>
        <end position="297"/>
    </location>
</feature>
<dbReference type="PANTHER" id="PTHR24198">
    <property type="entry name" value="ANKYRIN REPEAT AND PROTEIN KINASE DOMAIN-CONTAINING PROTEIN"/>
    <property type="match status" value="1"/>
</dbReference>
<accession>A0A367KCS9</accession>
<name>A0A367KCS9_RHIST</name>
<gene>
    <name evidence="5" type="ORF">CU098_000553</name>
</gene>
<comment type="caution">
    <text evidence="5">The sequence shown here is derived from an EMBL/GenBank/DDBJ whole genome shotgun (WGS) entry which is preliminary data.</text>
</comment>
<evidence type="ECO:0000256" key="3">
    <source>
        <dbReference type="PROSITE-ProRule" id="PRU00023"/>
    </source>
</evidence>
<dbReference type="PROSITE" id="PS50297">
    <property type="entry name" value="ANK_REP_REGION"/>
    <property type="match status" value="2"/>
</dbReference>
<dbReference type="PANTHER" id="PTHR24198:SF165">
    <property type="entry name" value="ANKYRIN REPEAT-CONTAINING PROTEIN-RELATED"/>
    <property type="match status" value="1"/>
</dbReference>
<evidence type="ECO:0000256" key="1">
    <source>
        <dbReference type="ARBA" id="ARBA00022737"/>
    </source>
</evidence>
<keyword evidence="1" id="KW-0677">Repeat</keyword>
<dbReference type="InterPro" id="IPR002110">
    <property type="entry name" value="Ankyrin_rpt"/>
</dbReference>
<feature type="region of interest" description="Disordered" evidence="4">
    <location>
        <begin position="1"/>
        <end position="25"/>
    </location>
</feature>
<keyword evidence="6" id="KW-1185">Reference proteome</keyword>
<evidence type="ECO:0000313" key="5">
    <source>
        <dbReference type="EMBL" id="RCH99621.1"/>
    </source>
</evidence>
<dbReference type="Gene3D" id="1.25.40.20">
    <property type="entry name" value="Ankyrin repeat-containing domain"/>
    <property type="match status" value="3"/>
</dbReference>
<evidence type="ECO:0000256" key="2">
    <source>
        <dbReference type="ARBA" id="ARBA00023043"/>
    </source>
</evidence>
<dbReference type="PROSITE" id="PS50088">
    <property type="entry name" value="ANK_REPEAT"/>
    <property type="match status" value="2"/>
</dbReference>
<protein>
    <submittedName>
        <fullName evidence="5">Uncharacterized protein</fullName>
    </submittedName>
</protein>
<feature type="repeat" description="ANK" evidence="3">
    <location>
        <begin position="240"/>
        <end position="262"/>
    </location>
</feature>
<dbReference type="AlphaFoldDB" id="A0A367KCS9"/>
<dbReference type="OrthoDB" id="426293at2759"/>
<sequence>MMDTKPRHMSTSSSSTNSSNSCLPNSTELPPVLCMRKDSTNTVGVASSIHSASTEDSKSSIYSTATSTASRTNDPIIQQRKVDPIAFGGSDALWDTIISNKTQNTTIEKMIRRGGSPNTAKQSSSNKMIKYGYGMLHAMIAIKASAFMNILLQQGANPNAMTLSQVEEDKVTPGYLAASMGWILGLQALVEAGADLTQAKGAGLKNKTALHVAVENCHTTVVEYIVSLTPPKYHAQVDSMGASALHYAALTGHTDLVNYLIQTCQLQTDLQDLRGETPLHWASRQGHLEVASLLIERCGCDFNAYVPRKIGTPYDLAKASGHKRLLDYYKKIGALTAKKMDRKREEEMEKQTPAHLEFALTKNGLFDF</sequence>
<organism evidence="5 6">
    <name type="scientific">Rhizopus stolonifer</name>
    <name type="common">Rhizopus nigricans</name>
    <dbReference type="NCBI Taxonomy" id="4846"/>
    <lineage>
        <taxon>Eukaryota</taxon>
        <taxon>Fungi</taxon>
        <taxon>Fungi incertae sedis</taxon>
        <taxon>Mucoromycota</taxon>
        <taxon>Mucoromycotina</taxon>
        <taxon>Mucoromycetes</taxon>
        <taxon>Mucorales</taxon>
        <taxon>Mucorineae</taxon>
        <taxon>Rhizopodaceae</taxon>
        <taxon>Rhizopus</taxon>
    </lineage>
</organism>
<evidence type="ECO:0000256" key="4">
    <source>
        <dbReference type="SAM" id="MobiDB-lite"/>
    </source>
</evidence>
<dbReference type="EMBL" id="PJQM01001929">
    <property type="protein sequence ID" value="RCH99621.1"/>
    <property type="molecule type" value="Genomic_DNA"/>
</dbReference>
<proteinExistence type="predicted"/>
<dbReference type="Pfam" id="PF12796">
    <property type="entry name" value="Ank_2"/>
    <property type="match status" value="2"/>
</dbReference>
<keyword evidence="2 3" id="KW-0040">ANK repeat</keyword>
<dbReference type="InterPro" id="IPR036770">
    <property type="entry name" value="Ankyrin_rpt-contain_sf"/>
</dbReference>